<reference evidence="1" key="1">
    <citation type="submission" date="2021-05" db="EMBL/GenBank/DDBJ databases">
        <authorList>
            <person name="Pan Q."/>
            <person name="Jouanno E."/>
            <person name="Zahm M."/>
            <person name="Klopp C."/>
            <person name="Cabau C."/>
            <person name="Louis A."/>
            <person name="Berthelot C."/>
            <person name="Parey E."/>
            <person name="Roest Crollius H."/>
            <person name="Montfort J."/>
            <person name="Robinson-Rechavi M."/>
            <person name="Bouchez O."/>
            <person name="Lampietro C."/>
            <person name="Lopez Roques C."/>
            <person name="Donnadieu C."/>
            <person name="Postlethwait J."/>
            <person name="Bobe J."/>
            <person name="Dillon D."/>
            <person name="Chandos A."/>
            <person name="von Hippel F."/>
            <person name="Guiguen Y."/>
        </authorList>
    </citation>
    <scope>NUCLEOTIDE SEQUENCE</scope>
    <source>
        <strain evidence="1">YG-Jan2019</strain>
    </source>
</reference>
<comment type="caution">
    <text evidence="1">The sequence shown here is derived from an EMBL/GenBank/DDBJ whole genome shotgun (WGS) entry which is preliminary data.</text>
</comment>
<evidence type="ECO:0000313" key="1">
    <source>
        <dbReference type="EMBL" id="KAJ7991360.1"/>
    </source>
</evidence>
<accession>A0ACC2FJ39</accession>
<dbReference type="EMBL" id="CM055753">
    <property type="protein sequence ID" value="KAJ7991360.1"/>
    <property type="molecule type" value="Genomic_DNA"/>
</dbReference>
<dbReference type="Proteomes" id="UP001157502">
    <property type="component" value="Chromosome 26"/>
</dbReference>
<gene>
    <name evidence="1" type="ORF">DPEC_G00283000</name>
</gene>
<name>A0ACC2FJ39_DALPE</name>
<organism evidence="1 2">
    <name type="scientific">Dallia pectoralis</name>
    <name type="common">Alaska blackfish</name>
    <dbReference type="NCBI Taxonomy" id="75939"/>
    <lineage>
        <taxon>Eukaryota</taxon>
        <taxon>Metazoa</taxon>
        <taxon>Chordata</taxon>
        <taxon>Craniata</taxon>
        <taxon>Vertebrata</taxon>
        <taxon>Euteleostomi</taxon>
        <taxon>Actinopterygii</taxon>
        <taxon>Neopterygii</taxon>
        <taxon>Teleostei</taxon>
        <taxon>Protacanthopterygii</taxon>
        <taxon>Esociformes</taxon>
        <taxon>Umbridae</taxon>
        <taxon>Dallia</taxon>
    </lineage>
</organism>
<protein>
    <submittedName>
        <fullName evidence="1">Uncharacterized protein</fullName>
    </submittedName>
</protein>
<keyword evidence="2" id="KW-1185">Reference proteome</keyword>
<proteinExistence type="predicted"/>
<evidence type="ECO:0000313" key="2">
    <source>
        <dbReference type="Proteomes" id="UP001157502"/>
    </source>
</evidence>
<sequence length="103" mass="11398">MDVLTINILRVHLPSDGDQLEDIVQLTERPSGSTCTPWRSHMIRPALSFSGLGSTSHFSPCSPSTSTELQRKQRPCLWLCSILYLIALYLSLSLSTPCVTPHS</sequence>